<feature type="transmembrane region" description="Helical" evidence="2">
    <location>
        <begin position="148"/>
        <end position="169"/>
    </location>
</feature>
<feature type="transmembrane region" description="Helical" evidence="2">
    <location>
        <begin position="71"/>
        <end position="88"/>
    </location>
</feature>
<dbReference type="Pfam" id="PF04235">
    <property type="entry name" value="DUF418"/>
    <property type="match status" value="1"/>
</dbReference>
<evidence type="ECO:0000313" key="4">
    <source>
        <dbReference type="EMBL" id="QBI53366.1"/>
    </source>
</evidence>
<keyword evidence="2" id="KW-1133">Transmembrane helix</keyword>
<dbReference type="RefSeq" id="WP_242677286.1">
    <property type="nucleotide sequence ID" value="NZ_CP036455.1"/>
</dbReference>
<sequence>MNTSTRQSADRGDGMSQRPPRALAPDLARGAMLLPIALAHGPLFVTAVEDRPSAIDDAIHFLHMLLVSNHARPMFAFLFGYALVQLMNRRMPHGDWPGARKLLRRRGRWLMAIGLAHVLLLVPLDILAPYGLTALLVAGLLRTKDATLLWSAAVSAVPSVASMGFALWFTMSRGLTSYEAGSVTAGTRDFADLLLARVQGWPYGLFFATLALLPAALLGIWAARRTILEAPSRHRRLLVRTAVAGTAVSLLGSLPAALIQAGLWTAPSTAGLWAASLAQPVAGFCGGIGMTAVVALIAVYASRRRGPLTTAVESLGRRSLTFYLFQSAVFVALFYPYGLDLENDLGLAAAVAVAAGTWLLSIPLADAMRRLNHRGPAEILLRRLTDDSRRTER</sequence>
<keyword evidence="5" id="KW-1185">Reference proteome</keyword>
<accession>A0A4P6PYK0</accession>
<dbReference type="KEGG" id="strr:EKD16_07855"/>
<reference evidence="4 5" key="1">
    <citation type="submission" date="2019-02" db="EMBL/GenBank/DDBJ databases">
        <authorList>
            <person name="Khodamoradi S."/>
            <person name="Hahnke R.L."/>
            <person name="Kaempfer P."/>
            <person name="Schumann P."/>
            <person name="Rohde M."/>
            <person name="Steinert M."/>
            <person name="Luzhetskyy A."/>
            <person name="Wink J."/>
            <person name="Ruckert C."/>
        </authorList>
    </citation>
    <scope>NUCLEOTIDE SEQUENCE [LARGE SCALE GENOMIC DNA]</scope>
    <source>
        <strain evidence="4 5">M2</strain>
    </source>
</reference>
<dbReference type="InterPro" id="IPR052529">
    <property type="entry name" value="Bact_Transport_Assoc"/>
</dbReference>
<keyword evidence="2" id="KW-0812">Transmembrane</keyword>
<feature type="region of interest" description="Disordered" evidence="1">
    <location>
        <begin position="1"/>
        <end position="21"/>
    </location>
</feature>
<keyword evidence="2" id="KW-0472">Membrane</keyword>
<dbReference type="InterPro" id="IPR007349">
    <property type="entry name" value="DUF418"/>
</dbReference>
<feature type="transmembrane region" description="Helical" evidence="2">
    <location>
        <begin position="242"/>
        <end position="261"/>
    </location>
</feature>
<dbReference type="Proteomes" id="UP000292235">
    <property type="component" value="Chromosome"/>
</dbReference>
<evidence type="ECO:0000256" key="1">
    <source>
        <dbReference type="SAM" id="MobiDB-lite"/>
    </source>
</evidence>
<evidence type="ECO:0000259" key="3">
    <source>
        <dbReference type="Pfam" id="PF04235"/>
    </source>
</evidence>
<dbReference type="PANTHER" id="PTHR30590:SF2">
    <property type="entry name" value="INNER MEMBRANE PROTEIN"/>
    <property type="match status" value="1"/>
</dbReference>
<feature type="transmembrane region" description="Helical" evidence="2">
    <location>
        <begin position="281"/>
        <end position="300"/>
    </location>
</feature>
<feature type="transmembrane region" description="Helical" evidence="2">
    <location>
        <begin position="201"/>
        <end position="221"/>
    </location>
</feature>
<dbReference type="AlphaFoldDB" id="A0A4P6PYK0"/>
<name>A0A4P6PYK0_9ACTN</name>
<evidence type="ECO:0000256" key="2">
    <source>
        <dbReference type="SAM" id="Phobius"/>
    </source>
</evidence>
<feature type="transmembrane region" description="Helical" evidence="2">
    <location>
        <begin position="345"/>
        <end position="365"/>
    </location>
</feature>
<evidence type="ECO:0000313" key="5">
    <source>
        <dbReference type="Proteomes" id="UP000292235"/>
    </source>
</evidence>
<proteinExistence type="predicted"/>
<feature type="transmembrane region" description="Helical" evidence="2">
    <location>
        <begin position="108"/>
        <end position="141"/>
    </location>
</feature>
<feature type="transmembrane region" description="Helical" evidence="2">
    <location>
        <begin position="320"/>
        <end position="339"/>
    </location>
</feature>
<dbReference type="PANTHER" id="PTHR30590">
    <property type="entry name" value="INNER MEMBRANE PROTEIN"/>
    <property type="match status" value="1"/>
</dbReference>
<gene>
    <name evidence="4" type="ORF">EKD16_07855</name>
</gene>
<organism evidence="4 5">
    <name type="scientific">Streptomonospora litoralis</name>
    <dbReference type="NCBI Taxonomy" id="2498135"/>
    <lineage>
        <taxon>Bacteria</taxon>
        <taxon>Bacillati</taxon>
        <taxon>Actinomycetota</taxon>
        <taxon>Actinomycetes</taxon>
        <taxon>Streptosporangiales</taxon>
        <taxon>Nocardiopsidaceae</taxon>
        <taxon>Streptomonospora</taxon>
    </lineage>
</organism>
<feature type="domain" description="DUF418" evidence="3">
    <location>
        <begin position="222"/>
        <end position="385"/>
    </location>
</feature>
<protein>
    <recommendedName>
        <fullName evidence="3">DUF418 domain-containing protein</fullName>
    </recommendedName>
</protein>
<dbReference type="EMBL" id="CP036455">
    <property type="protein sequence ID" value="QBI53366.1"/>
    <property type="molecule type" value="Genomic_DNA"/>
</dbReference>